<dbReference type="AlphaFoldDB" id="A0A7Y3RLD4"/>
<evidence type="ECO:0000256" key="5">
    <source>
        <dbReference type="ARBA" id="ARBA00022801"/>
    </source>
</evidence>
<evidence type="ECO:0000256" key="2">
    <source>
        <dbReference type="ARBA" id="ARBA00008779"/>
    </source>
</evidence>
<keyword evidence="5 8" id="KW-0378">Hydrolase</keyword>
<evidence type="ECO:0000256" key="6">
    <source>
        <dbReference type="ARBA" id="ARBA00022837"/>
    </source>
</evidence>
<evidence type="ECO:0000313" key="9">
    <source>
        <dbReference type="Proteomes" id="UP000536835"/>
    </source>
</evidence>
<keyword evidence="4" id="KW-0732">Signal</keyword>
<name>A0A7Y3RLD4_9PROT</name>
<dbReference type="Gene3D" id="3.30.1120.10">
    <property type="match status" value="1"/>
</dbReference>
<sequence length="507" mass="57352">MHRKISASILALLLSACEGHEATQPESEAKTEAFDFGGVFDDTYAGEIDRTVEPRRPDGPPNVVLIIADDLGWPYLGFLGDENVVTPNMDIIGNGGTVFEVGHATSNFCRPTLQTLITGLYPVQYDQRANEIVENALATDGVPDSLDSQREQSMYRQKLHTSAIEQFKTLPRILQDQGYVSHQSGKWWEQSYAHGGFTHGMTESWDVQDAVDLGDRWFFTFMGGQGQKIGRETMEPLETFIEEHADQPFFVWYGPALPHTPLNAPNEFYKYFAERDDLSQSAKLYYANIAWFDWGVGKILDTLHDQRVMDNTLIVYINDNGWEQDADVEYTDDNITFANGGPRGKGSFFETGFRTPIIFYWQGKITAMRDTANLASALDIMPTILDYVGVEAPEDLPGYSLRPAIEAGSLPAPREYFIGRMTQHRAGTNFRGEPDDFTDDHMGAARSGYYRRDLRWHFVWLPETGETALYDLENDPGQLADVSEENPELISTFKSDIEDWQEQYERG</sequence>
<dbReference type="InterPro" id="IPR050738">
    <property type="entry name" value="Sulfatase"/>
</dbReference>
<dbReference type="EMBL" id="JABFCX010000002">
    <property type="protein sequence ID" value="NNU16231.1"/>
    <property type="molecule type" value="Genomic_DNA"/>
</dbReference>
<evidence type="ECO:0000256" key="3">
    <source>
        <dbReference type="ARBA" id="ARBA00022723"/>
    </source>
</evidence>
<dbReference type="GO" id="GO:0046872">
    <property type="term" value="F:metal ion binding"/>
    <property type="evidence" value="ECO:0007669"/>
    <property type="project" value="UniProtKB-KW"/>
</dbReference>
<proteinExistence type="inferred from homology"/>
<dbReference type="Pfam" id="PF00884">
    <property type="entry name" value="Sulfatase"/>
    <property type="match status" value="1"/>
</dbReference>
<evidence type="ECO:0000256" key="1">
    <source>
        <dbReference type="ARBA" id="ARBA00001913"/>
    </source>
</evidence>
<evidence type="ECO:0000256" key="4">
    <source>
        <dbReference type="ARBA" id="ARBA00022729"/>
    </source>
</evidence>
<evidence type="ECO:0000259" key="7">
    <source>
        <dbReference type="Pfam" id="PF00884"/>
    </source>
</evidence>
<gene>
    <name evidence="8" type="ORF">HK107_07850</name>
</gene>
<reference evidence="8 9" key="1">
    <citation type="submission" date="2020-05" db="EMBL/GenBank/DDBJ databases">
        <title>Parvularcula mediterraneae sp. nov., isolated from polypropylene straw from shallow seawater of the seashore of Laganas in Zakynthos island, Greece.</title>
        <authorList>
            <person name="Szabo I."/>
            <person name="Al-Omari J."/>
            <person name="Rado J."/>
            <person name="Szerdahelyi G.S."/>
        </authorList>
    </citation>
    <scope>NUCLEOTIDE SEQUENCE [LARGE SCALE GENOMIC DNA]</scope>
    <source>
        <strain evidence="8 9">ZS-1/3</strain>
    </source>
</reference>
<keyword evidence="9" id="KW-1185">Reference proteome</keyword>
<dbReference type="Gene3D" id="3.40.720.10">
    <property type="entry name" value="Alkaline Phosphatase, subunit A"/>
    <property type="match status" value="1"/>
</dbReference>
<comment type="cofactor">
    <cofactor evidence="1">
        <name>Ca(2+)</name>
        <dbReference type="ChEBI" id="CHEBI:29108"/>
    </cofactor>
</comment>
<dbReference type="RefSeq" id="WP_173198296.1">
    <property type="nucleotide sequence ID" value="NZ_JABFCX010000002.1"/>
</dbReference>
<keyword evidence="6" id="KW-0106">Calcium</keyword>
<evidence type="ECO:0000313" key="8">
    <source>
        <dbReference type="EMBL" id="NNU16231.1"/>
    </source>
</evidence>
<accession>A0A7Y3RLD4</accession>
<dbReference type="PROSITE" id="PS51257">
    <property type="entry name" value="PROKAR_LIPOPROTEIN"/>
    <property type="match status" value="1"/>
</dbReference>
<dbReference type="SUPFAM" id="SSF53649">
    <property type="entry name" value="Alkaline phosphatase-like"/>
    <property type="match status" value="1"/>
</dbReference>
<dbReference type="InterPro" id="IPR000917">
    <property type="entry name" value="Sulfatase_N"/>
</dbReference>
<comment type="caution">
    <text evidence="8">The sequence shown here is derived from an EMBL/GenBank/DDBJ whole genome shotgun (WGS) entry which is preliminary data.</text>
</comment>
<keyword evidence="3" id="KW-0479">Metal-binding</keyword>
<keyword evidence="8" id="KW-0808">Transferase</keyword>
<dbReference type="GO" id="GO:0004065">
    <property type="term" value="F:arylsulfatase activity"/>
    <property type="evidence" value="ECO:0007669"/>
    <property type="project" value="TreeGrafter"/>
</dbReference>
<dbReference type="Proteomes" id="UP000536835">
    <property type="component" value="Unassembled WGS sequence"/>
</dbReference>
<dbReference type="GO" id="GO:0016740">
    <property type="term" value="F:transferase activity"/>
    <property type="evidence" value="ECO:0007669"/>
    <property type="project" value="UniProtKB-KW"/>
</dbReference>
<dbReference type="PANTHER" id="PTHR42693:SF42">
    <property type="entry name" value="ARYLSULFATASE G"/>
    <property type="match status" value="1"/>
</dbReference>
<dbReference type="PANTHER" id="PTHR42693">
    <property type="entry name" value="ARYLSULFATASE FAMILY MEMBER"/>
    <property type="match status" value="1"/>
</dbReference>
<protein>
    <submittedName>
        <fullName evidence="8">Sulfatase-like hydrolase/transferase</fullName>
    </submittedName>
</protein>
<dbReference type="InterPro" id="IPR017850">
    <property type="entry name" value="Alkaline_phosphatase_core_sf"/>
</dbReference>
<feature type="domain" description="Sulfatase N-terminal" evidence="7">
    <location>
        <begin position="61"/>
        <end position="390"/>
    </location>
</feature>
<organism evidence="8 9">
    <name type="scientific">Parvularcula mediterranea</name>
    <dbReference type="NCBI Taxonomy" id="2732508"/>
    <lineage>
        <taxon>Bacteria</taxon>
        <taxon>Pseudomonadati</taxon>
        <taxon>Pseudomonadota</taxon>
        <taxon>Alphaproteobacteria</taxon>
        <taxon>Parvularculales</taxon>
        <taxon>Parvularculaceae</taxon>
        <taxon>Parvularcula</taxon>
    </lineage>
</organism>
<comment type="similarity">
    <text evidence="2">Belongs to the sulfatase family.</text>
</comment>